<dbReference type="OrthoDB" id="311344at2"/>
<dbReference type="GO" id="GO:0005524">
    <property type="term" value="F:ATP binding"/>
    <property type="evidence" value="ECO:0007669"/>
    <property type="project" value="UniProtKB-KW"/>
</dbReference>
<keyword evidence="2 5" id="KW-0812">Transmembrane</keyword>
<organism evidence="7 8">
    <name type="scientific">Novosphingobium taihuense</name>
    <dbReference type="NCBI Taxonomy" id="260085"/>
    <lineage>
        <taxon>Bacteria</taxon>
        <taxon>Pseudomonadati</taxon>
        <taxon>Pseudomonadota</taxon>
        <taxon>Alphaproteobacteria</taxon>
        <taxon>Sphingomonadales</taxon>
        <taxon>Sphingomonadaceae</taxon>
        <taxon>Novosphingobium</taxon>
    </lineage>
</organism>
<dbReference type="SUPFAM" id="SSF52540">
    <property type="entry name" value="P-loop containing nucleoside triphosphate hydrolases"/>
    <property type="match status" value="1"/>
</dbReference>
<keyword evidence="3 5" id="KW-1133">Transmembrane helix</keyword>
<dbReference type="AlphaFoldDB" id="A0A7W7AD25"/>
<evidence type="ECO:0000313" key="7">
    <source>
        <dbReference type="EMBL" id="MBB4613902.1"/>
    </source>
</evidence>
<protein>
    <submittedName>
        <fullName evidence="7">Putative ABC transport system ATP-binding protein</fullName>
    </submittedName>
</protein>
<reference evidence="7 8" key="1">
    <citation type="submission" date="2020-08" db="EMBL/GenBank/DDBJ databases">
        <title>Genomic Encyclopedia of Type Strains, Phase IV (KMG-IV): sequencing the most valuable type-strain genomes for metagenomic binning, comparative biology and taxonomic classification.</title>
        <authorList>
            <person name="Goeker M."/>
        </authorList>
    </citation>
    <scope>NUCLEOTIDE SEQUENCE [LARGE SCALE GENOMIC DNA]</scope>
    <source>
        <strain evidence="7 8">DSM 17507</strain>
    </source>
</reference>
<keyword evidence="4 5" id="KW-0472">Membrane</keyword>
<dbReference type="InterPro" id="IPR036640">
    <property type="entry name" value="ABC1_TM_sf"/>
</dbReference>
<evidence type="ECO:0000256" key="5">
    <source>
        <dbReference type="SAM" id="Phobius"/>
    </source>
</evidence>
<comment type="caution">
    <text evidence="7">The sequence shown here is derived from an EMBL/GenBank/DDBJ whole genome shotgun (WGS) entry which is preliminary data.</text>
</comment>
<evidence type="ECO:0000259" key="6">
    <source>
        <dbReference type="PROSITE" id="PS50929"/>
    </source>
</evidence>
<proteinExistence type="predicted"/>
<feature type="transmembrane region" description="Helical" evidence="5">
    <location>
        <begin position="40"/>
        <end position="63"/>
    </location>
</feature>
<evidence type="ECO:0000256" key="4">
    <source>
        <dbReference type="ARBA" id="ARBA00023136"/>
    </source>
</evidence>
<comment type="subcellular location">
    <subcellularLocation>
        <location evidence="1">Cell membrane</location>
        <topology evidence="1">Multi-pass membrane protein</topology>
    </subcellularLocation>
</comment>
<dbReference type="GO" id="GO:0015421">
    <property type="term" value="F:ABC-type oligopeptide transporter activity"/>
    <property type="evidence" value="ECO:0007669"/>
    <property type="project" value="TreeGrafter"/>
</dbReference>
<evidence type="ECO:0000256" key="1">
    <source>
        <dbReference type="ARBA" id="ARBA00004651"/>
    </source>
</evidence>
<feature type="transmembrane region" description="Helical" evidence="5">
    <location>
        <begin position="176"/>
        <end position="196"/>
    </location>
</feature>
<feature type="transmembrane region" description="Helical" evidence="5">
    <location>
        <begin position="75"/>
        <end position="97"/>
    </location>
</feature>
<dbReference type="InterPro" id="IPR011527">
    <property type="entry name" value="ABC1_TM_dom"/>
</dbReference>
<dbReference type="RefSeq" id="WP_144903278.1">
    <property type="nucleotide sequence ID" value="NZ_JACHOA010000004.1"/>
</dbReference>
<gene>
    <name evidence="7" type="ORF">GGR37_002188</name>
</gene>
<dbReference type="GO" id="GO:0005886">
    <property type="term" value="C:plasma membrane"/>
    <property type="evidence" value="ECO:0007669"/>
    <property type="project" value="UniProtKB-SubCell"/>
</dbReference>
<dbReference type="EMBL" id="JACHOA010000004">
    <property type="protein sequence ID" value="MBB4613902.1"/>
    <property type="molecule type" value="Genomic_DNA"/>
</dbReference>
<dbReference type="PANTHER" id="PTHR43394">
    <property type="entry name" value="ATP-DEPENDENT PERMEASE MDL1, MITOCHONDRIAL"/>
    <property type="match status" value="1"/>
</dbReference>
<accession>A0A7W7AD25</accession>
<feature type="transmembrane region" description="Helical" evidence="5">
    <location>
        <begin position="262"/>
        <end position="285"/>
    </location>
</feature>
<dbReference type="InterPro" id="IPR027417">
    <property type="entry name" value="P-loop_NTPase"/>
</dbReference>
<evidence type="ECO:0000256" key="3">
    <source>
        <dbReference type="ARBA" id="ARBA00022989"/>
    </source>
</evidence>
<keyword evidence="7" id="KW-0547">Nucleotide-binding</keyword>
<dbReference type="Gene3D" id="1.20.1560.10">
    <property type="entry name" value="ABC transporter type 1, transmembrane domain"/>
    <property type="match status" value="1"/>
</dbReference>
<evidence type="ECO:0000256" key="2">
    <source>
        <dbReference type="ARBA" id="ARBA00022692"/>
    </source>
</evidence>
<dbReference type="PROSITE" id="PS50929">
    <property type="entry name" value="ABC_TM1F"/>
    <property type="match status" value="1"/>
</dbReference>
<dbReference type="Proteomes" id="UP000538566">
    <property type="component" value="Unassembled WGS sequence"/>
</dbReference>
<feature type="domain" description="ABC transmembrane type-1" evidence="6">
    <location>
        <begin position="40"/>
        <end position="320"/>
    </location>
</feature>
<dbReference type="PANTHER" id="PTHR43394:SF4">
    <property type="entry name" value="TOXIN SECRETION ABC TRANSPORTER ATP-BINDING PROTEIN"/>
    <property type="match status" value="1"/>
</dbReference>
<dbReference type="Pfam" id="PF00664">
    <property type="entry name" value="ABC_membrane"/>
    <property type="match status" value="1"/>
</dbReference>
<keyword evidence="7" id="KW-0067">ATP-binding</keyword>
<feature type="transmembrane region" description="Helical" evidence="5">
    <location>
        <begin position="148"/>
        <end position="170"/>
    </location>
</feature>
<dbReference type="Gene3D" id="3.40.50.300">
    <property type="entry name" value="P-loop containing nucleotide triphosphate hydrolases"/>
    <property type="match status" value="1"/>
</dbReference>
<dbReference type="InterPro" id="IPR039421">
    <property type="entry name" value="Type_1_exporter"/>
</dbReference>
<keyword evidence="8" id="KW-1185">Reference proteome</keyword>
<sequence length="578" mass="63076">MAVAHSETSTGANHHHVPTVRDFFRWSNQVLAPDGAFIRLALLFGAAISLLSLATPISVQLLINSVANTALPAPLLTLAAILFALLLLSGILSAFRVHLLAKFERRFFARLVAEITLRAVHAQNPFFVDSRRGDLFNRFFDMGVVQKALTSLLIGGFTIVLQSFVGLLVTSFYHPFFLAFNLVLVLLVLLIWRVWANSSIASAVTKSHAKHATAHWLGTVGGSNGVYKSSRHMAYAIRRSEDMTANYVSAHRRHFRYTFGQTLALLLLYALASAGLLALGGWLILQGELSIGQLVAAELILSGVFYGIAQLGTYLEVFYELAASLEELNLFWEVPQEGAPLAGTEGDAARLVDGSIRLRQVEHGPHRFDFAVPGGAQVGVLAAPGVERTLATLLKRLEVPRSGFVSVGGADLSTFDMYRLRSDVIVLDRPTIVEMSVREYLGLSAPDRPDAMIQALELVGLDRRVGALDGGLDALLSSTGFPLTVGETMTLKLAGAVLARPRVLMLSPIYDMLPPERLDGVFAALREHGTTILQFTARPEGLMRDRWLWLGPNDQREGACLEDIEPFVRGEGFAQGER</sequence>
<dbReference type="SUPFAM" id="SSF90123">
    <property type="entry name" value="ABC transporter transmembrane region"/>
    <property type="match status" value="1"/>
</dbReference>
<name>A0A7W7AD25_9SPHN</name>
<evidence type="ECO:0000313" key="8">
    <source>
        <dbReference type="Proteomes" id="UP000538566"/>
    </source>
</evidence>